<name>A0A845V565_9GAMM</name>
<evidence type="ECO:0000313" key="1">
    <source>
        <dbReference type="EMBL" id="NDY96326.1"/>
    </source>
</evidence>
<accession>A0A845V565</accession>
<keyword evidence="2" id="KW-1185">Reference proteome</keyword>
<protein>
    <submittedName>
        <fullName evidence="1">Type II secretion system protein</fullName>
    </submittedName>
</protein>
<sequence>MEMMVVMAIIALAVGIVLPRLDAMVSSYGAAAERETVIEAIAALGVHARAEGERITFAGQNEWLQGEIPPHWHIEADPAIVFHPSGACDGGLIQLRGRDRRFTYRLEPPRCRAILVD</sequence>
<dbReference type="Proteomes" id="UP000484885">
    <property type="component" value="Unassembled WGS sequence"/>
</dbReference>
<dbReference type="InterPro" id="IPR045584">
    <property type="entry name" value="Pilin-like"/>
</dbReference>
<dbReference type="SUPFAM" id="SSF54523">
    <property type="entry name" value="Pili subunits"/>
    <property type="match status" value="1"/>
</dbReference>
<evidence type="ECO:0000313" key="2">
    <source>
        <dbReference type="Proteomes" id="UP000484885"/>
    </source>
</evidence>
<gene>
    <name evidence="1" type="ORF">G3I74_11355</name>
</gene>
<organism evidence="1 2">
    <name type="scientific">Wenzhouxiangella limi</name>
    <dbReference type="NCBI Taxonomy" id="2707351"/>
    <lineage>
        <taxon>Bacteria</taxon>
        <taxon>Pseudomonadati</taxon>
        <taxon>Pseudomonadota</taxon>
        <taxon>Gammaproteobacteria</taxon>
        <taxon>Chromatiales</taxon>
        <taxon>Wenzhouxiangellaceae</taxon>
        <taxon>Wenzhouxiangella</taxon>
    </lineage>
</organism>
<dbReference type="EMBL" id="JAAGSC010000042">
    <property type="protein sequence ID" value="NDY96326.1"/>
    <property type="molecule type" value="Genomic_DNA"/>
</dbReference>
<reference evidence="1 2" key="1">
    <citation type="submission" date="2020-02" db="EMBL/GenBank/DDBJ databases">
        <authorList>
            <person name="Zhang X.-Y."/>
        </authorList>
    </citation>
    <scope>NUCLEOTIDE SEQUENCE [LARGE SCALE GENOMIC DNA]</scope>
    <source>
        <strain evidence="1 2">C33</strain>
    </source>
</reference>
<dbReference type="AlphaFoldDB" id="A0A845V565"/>
<comment type="caution">
    <text evidence="1">The sequence shown here is derived from an EMBL/GenBank/DDBJ whole genome shotgun (WGS) entry which is preliminary data.</text>
</comment>
<proteinExistence type="predicted"/>